<organism evidence="2 3">
    <name type="scientific">Streptomyces roseolilacinus</name>
    <dbReference type="NCBI Taxonomy" id="66904"/>
    <lineage>
        <taxon>Bacteria</taxon>
        <taxon>Bacillati</taxon>
        <taxon>Actinomycetota</taxon>
        <taxon>Actinomycetes</taxon>
        <taxon>Kitasatosporales</taxon>
        <taxon>Streptomycetaceae</taxon>
        <taxon>Streptomyces</taxon>
    </lineage>
</organism>
<evidence type="ECO:0000313" key="2">
    <source>
        <dbReference type="EMBL" id="GGQ20023.1"/>
    </source>
</evidence>
<dbReference type="EMBL" id="BMSV01000008">
    <property type="protein sequence ID" value="GGQ20023.1"/>
    <property type="molecule type" value="Genomic_DNA"/>
</dbReference>
<proteinExistence type="predicted"/>
<feature type="region of interest" description="Disordered" evidence="1">
    <location>
        <begin position="1"/>
        <end position="69"/>
    </location>
</feature>
<name>A0A918B550_9ACTN</name>
<protein>
    <submittedName>
        <fullName evidence="2">Uncharacterized protein</fullName>
    </submittedName>
</protein>
<gene>
    <name evidence="2" type="ORF">GCM10010249_43500</name>
</gene>
<evidence type="ECO:0000313" key="3">
    <source>
        <dbReference type="Proteomes" id="UP000654123"/>
    </source>
</evidence>
<reference evidence="2" key="2">
    <citation type="submission" date="2020-09" db="EMBL/GenBank/DDBJ databases">
        <authorList>
            <person name="Sun Q."/>
            <person name="Ohkuma M."/>
        </authorList>
    </citation>
    <scope>NUCLEOTIDE SEQUENCE</scope>
    <source>
        <strain evidence="2">JCM 4335</strain>
    </source>
</reference>
<accession>A0A918B550</accession>
<evidence type="ECO:0000256" key="1">
    <source>
        <dbReference type="SAM" id="MobiDB-lite"/>
    </source>
</evidence>
<comment type="caution">
    <text evidence="2">The sequence shown here is derived from an EMBL/GenBank/DDBJ whole genome shotgun (WGS) entry which is preliminary data.</text>
</comment>
<dbReference type="Proteomes" id="UP000654123">
    <property type="component" value="Unassembled WGS sequence"/>
</dbReference>
<feature type="compositionally biased region" description="Gly residues" evidence="1">
    <location>
        <begin position="31"/>
        <end position="43"/>
    </location>
</feature>
<dbReference type="AlphaFoldDB" id="A0A918B550"/>
<reference evidence="2" key="1">
    <citation type="journal article" date="2014" name="Int. J. Syst. Evol. Microbiol.">
        <title>Complete genome sequence of Corynebacterium casei LMG S-19264T (=DSM 44701T), isolated from a smear-ripened cheese.</title>
        <authorList>
            <consortium name="US DOE Joint Genome Institute (JGI-PGF)"/>
            <person name="Walter F."/>
            <person name="Albersmeier A."/>
            <person name="Kalinowski J."/>
            <person name="Ruckert C."/>
        </authorList>
    </citation>
    <scope>NUCLEOTIDE SEQUENCE</scope>
    <source>
        <strain evidence="2">JCM 4335</strain>
    </source>
</reference>
<keyword evidence="3" id="KW-1185">Reference proteome</keyword>
<sequence>MATGCLADQGTVPLAGTGDHDAAGHAEGRRGGVGRGFGLGNTGPTGPEASGYSARDGSLVREGKREGHQ</sequence>
<feature type="compositionally biased region" description="Basic and acidic residues" evidence="1">
    <location>
        <begin position="58"/>
        <end position="69"/>
    </location>
</feature>
<feature type="compositionally biased region" description="Basic and acidic residues" evidence="1">
    <location>
        <begin position="18"/>
        <end position="30"/>
    </location>
</feature>